<keyword evidence="2" id="KW-0371">Homeobox</keyword>
<sequence>MHGCVIKQAKLGRFFGPSLSVANRLPSWREWTNQRQSLMNIHESEIQTFERVIPSTTATVQAHRSQIFGLSIRKLRRQPFHQSISQHSTDLPKQLGTHTDSVRGCSTRNREKHSGGRRRGEIWFQNKRSKFKKLMKQGGGTIDTNALASGRGLSSGSPSVAPVWSTPTTVKTSVGTTGSYIPSYTSWMVKGLTAAQRGPALIMHNTNPGVCCPMPPADTVASSYRMTASSEEQEESEGGGGGGSWETEKARSALKGNKSVTADFIKRLESSSVTPESLRILCSFIPTLIFPSRMPRRVVVLPPPLLPQLSLRPGPLSMPLPACVSPGSANHLLTEPGKINVTRDS</sequence>
<accession>A0AAD3NI47</accession>
<dbReference type="EMBL" id="BRZM01000976">
    <property type="protein sequence ID" value="GLD72307.1"/>
    <property type="molecule type" value="Genomic_DNA"/>
</dbReference>
<reference evidence="2" key="1">
    <citation type="submission" date="2022-08" db="EMBL/GenBank/DDBJ databases">
        <title>Genome sequencing of akame (Lates japonicus).</title>
        <authorList>
            <person name="Hashiguchi Y."/>
            <person name="Takahashi H."/>
        </authorList>
    </citation>
    <scope>NUCLEOTIDE SEQUENCE</scope>
    <source>
        <strain evidence="2">Kochi</strain>
    </source>
</reference>
<keyword evidence="3" id="KW-1185">Reference proteome</keyword>
<evidence type="ECO:0000256" key="1">
    <source>
        <dbReference type="SAM" id="MobiDB-lite"/>
    </source>
</evidence>
<proteinExistence type="predicted"/>
<feature type="compositionally biased region" description="Basic and acidic residues" evidence="1">
    <location>
        <begin position="108"/>
        <end position="118"/>
    </location>
</feature>
<organism evidence="2 3">
    <name type="scientific">Lates japonicus</name>
    <name type="common">Japanese lates</name>
    <dbReference type="NCBI Taxonomy" id="270547"/>
    <lineage>
        <taxon>Eukaryota</taxon>
        <taxon>Metazoa</taxon>
        <taxon>Chordata</taxon>
        <taxon>Craniata</taxon>
        <taxon>Vertebrata</taxon>
        <taxon>Euteleostomi</taxon>
        <taxon>Actinopterygii</taxon>
        <taxon>Neopterygii</taxon>
        <taxon>Teleostei</taxon>
        <taxon>Neoteleostei</taxon>
        <taxon>Acanthomorphata</taxon>
        <taxon>Carangaria</taxon>
        <taxon>Carangaria incertae sedis</taxon>
        <taxon>Centropomidae</taxon>
        <taxon>Lates</taxon>
    </lineage>
</organism>
<comment type="caution">
    <text evidence="2">The sequence shown here is derived from an EMBL/GenBank/DDBJ whole genome shotgun (WGS) entry which is preliminary data.</text>
</comment>
<keyword evidence="2" id="KW-0238">DNA-binding</keyword>
<dbReference type="AlphaFoldDB" id="A0AAD3NI47"/>
<dbReference type="GO" id="GO:0003677">
    <property type="term" value="F:DNA binding"/>
    <property type="evidence" value="ECO:0007669"/>
    <property type="project" value="UniProtKB-KW"/>
</dbReference>
<feature type="region of interest" description="Disordered" evidence="1">
    <location>
        <begin position="82"/>
        <end position="118"/>
    </location>
</feature>
<feature type="region of interest" description="Disordered" evidence="1">
    <location>
        <begin position="224"/>
        <end position="252"/>
    </location>
</feature>
<evidence type="ECO:0000313" key="2">
    <source>
        <dbReference type="EMBL" id="GLD72307.1"/>
    </source>
</evidence>
<name>A0AAD3NI47_LATJO</name>
<protein>
    <submittedName>
        <fullName evidence="2">Homeobox protein Dlx1a</fullName>
    </submittedName>
</protein>
<gene>
    <name evidence="2" type="ORF">AKAME5_002363100</name>
</gene>
<feature type="compositionally biased region" description="Polar residues" evidence="1">
    <location>
        <begin position="82"/>
        <end position="107"/>
    </location>
</feature>
<evidence type="ECO:0000313" key="3">
    <source>
        <dbReference type="Proteomes" id="UP001279410"/>
    </source>
</evidence>
<dbReference type="Proteomes" id="UP001279410">
    <property type="component" value="Unassembled WGS sequence"/>
</dbReference>